<accession>A0A078A6P3</accession>
<feature type="region of interest" description="Disordered" evidence="2">
    <location>
        <begin position="522"/>
        <end position="573"/>
    </location>
</feature>
<proteinExistence type="predicted"/>
<reference evidence="3 4" key="1">
    <citation type="submission" date="2014-06" db="EMBL/GenBank/DDBJ databases">
        <authorList>
            <person name="Swart Estienne"/>
        </authorList>
    </citation>
    <scope>NUCLEOTIDE SEQUENCE [LARGE SCALE GENOMIC DNA]</scope>
    <source>
        <strain evidence="3 4">130c</strain>
    </source>
</reference>
<name>A0A078A6P3_STYLE</name>
<dbReference type="EMBL" id="CCKQ01006262">
    <property type="protein sequence ID" value="CDW77561.1"/>
    <property type="molecule type" value="Genomic_DNA"/>
</dbReference>
<keyword evidence="4" id="KW-1185">Reference proteome</keyword>
<dbReference type="AlphaFoldDB" id="A0A078A6P3"/>
<feature type="region of interest" description="Disordered" evidence="2">
    <location>
        <begin position="25"/>
        <end position="62"/>
    </location>
</feature>
<evidence type="ECO:0000256" key="1">
    <source>
        <dbReference type="SAM" id="Coils"/>
    </source>
</evidence>
<protein>
    <submittedName>
        <fullName evidence="3">Uncharacterized protein</fullName>
    </submittedName>
</protein>
<feature type="region of interest" description="Disordered" evidence="2">
    <location>
        <begin position="998"/>
        <end position="1023"/>
    </location>
</feature>
<dbReference type="Proteomes" id="UP000039865">
    <property type="component" value="Unassembled WGS sequence"/>
</dbReference>
<feature type="compositionally biased region" description="Polar residues" evidence="2">
    <location>
        <begin position="550"/>
        <end position="559"/>
    </location>
</feature>
<evidence type="ECO:0000256" key="2">
    <source>
        <dbReference type="SAM" id="MobiDB-lite"/>
    </source>
</evidence>
<feature type="compositionally biased region" description="Basic and acidic residues" evidence="2">
    <location>
        <begin position="179"/>
        <end position="188"/>
    </location>
</feature>
<feature type="region of interest" description="Disordered" evidence="2">
    <location>
        <begin position="158"/>
        <end position="201"/>
    </location>
</feature>
<gene>
    <name evidence="3" type="primary">Contig17208.g18327</name>
    <name evidence="3" type="ORF">STYLEM_6524</name>
</gene>
<evidence type="ECO:0000313" key="3">
    <source>
        <dbReference type="EMBL" id="CDW77561.1"/>
    </source>
</evidence>
<feature type="compositionally biased region" description="Low complexity" evidence="2">
    <location>
        <begin position="1007"/>
        <end position="1020"/>
    </location>
</feature>
<dbReference type="OrthoDB" id="327946at2759"/>
<evidence type="ECO:0000313" key="4">
    <source>
        <dbReference type="Proteomes" id="UP000039865"/>
    </source>
</evidence>
<sequence>MLQSNNGILLKVSKSKSRKRVIQAKNIQFRQDHQTTSKFQSLSPESNNQEGTSTKEQSEQNVNETLGVMLKNRKVKLKTDINTEGNQNAQQTINIQKLNKKIDLNKDQITNRATSQAELQSQKSSLINENFRQISQDRSSQDNDANQIYQQPSQKITVIEQKQKQQSPEKSSHSQVRLKMTDPMRNDHTPTTAASSNKRDNVQTAELIDLQSGQPLQSRKKVERRIDVALESRGSIFTGRDEQQILYQKRQNEQKEIQEALRQQIEDKKKRLQEEKVKQDQFENQWNSPKVDKRRQLDSQSDSLFSGMNSPMSGTGTKFSFVNQFQEHSQLNQPNIVIGKYNSYRNGVLKDILEEEKSVETTTLQGMSPTFVRNQQSTPSDNQENNQQRLKSINKIEVGKFDLKKSGSHSNLIQITNQQQQNRESTKKIKLSKNSSTSSVVQGAQGIIKQRASRAGVLSPTQQDTQDTENSQAKVIPKLQQAHVESQNQIDALSSMVEQLLVEQKNLKNKINLQERLLEGHLGSKEDEDQSAQTTQRNSSREFKIRKSTSKGSIMMNQKKSSKDNHMRPDDSLEKDNDQIELIQRNLILNHQINLKNLNPEHPPIIQSQQELLANQNNQNQRYNNRQSNKMQFLERNEKLKQKNHLIKFGPSNQGAKQKVQSLEPIRESLDKTNTQQSQIVDENILTNSILEQRFNVAKSIDALQTNNQLNQRQLLQGSVQGMKPHYSSQENLKFSNSVKHTPNSNLRQPDNGLIGGNSNNQNLDFAGQSQLLFFSENVKSSGSNFLPEIRKNNVPQAQENVRNPSNSMERFDSANFRNMQQSNFKMYTNIEPSSKKATKQQKRNEDMEMISSIMMPDSIVLEQNQMRPVQNNLINSQKFVSSSGGDTQNNFFRQPSNSIPPHQYLSIENHEDSELKQTQISNVSIKSKKSQGSNKLSLKETAIFGMKKSGQKFYKTNPQQNQINLADRLTFSNFNKDSNFEPILIEQSQQAFYQNVAAPPSMQKRQSPSPSSQNTQTNQFRISANAPMMIIKKSSSNQRLAPIALIQKKITPIKKKFPHDFFGGSGPISRGNYDDHE</sequence>
<feature type="compositionally biased region" description="Polar residues" evidence="2">
    <location>
        <begin position="432"/>
        <end position="442"/>
    </location>
</feature>
<feature type="compositionally biased region" description="Low complexity" evidence="2">
    <location>
        <begin position="413"/>
        <end position="422"/>
    </location>
</feature>
<dbReference type="InParanoid" id="A0A078A6P3"/>
<feature type="compositionally biased region" description="Basic and acidic residues" evidence="2">
    <location>
        <begin position="561"/>
        <end position="573"/>
    </location>
</feature>
<feature type="compositionally biased region" description="Polar residues" evidence="2">
    <location>
        <begin position="36"/>
        <end position="62"/>
    </location>
</feature>
<feature type="region of interest" description="Disordered" evidence="2">
    <location>
        <begin position="409"/>
        <end position="472"/>
    </location>
</feature>
<feature type="compositionally biased region" description="Polar residues" evidence="2">
    <location>
        <begin position="298"/>
        <end position="311"/>
    </location>
</feature>
<feature type="compositionally biased region" description="Low complexity" evidence="2">
    <location>
        <begin position="164"/>
        <end position="175"/>
    </location>
</feature>
<feature type="region of interest" description="Disordered" evidence="2">
    <location>
        <begin position="360"/>
        <end position="389"/>
    </location>
</feature>
<feature type="compositionally biased region" description="Polar residues" evidence="2">
    <location>
        <begin position="459"/>
        <end position="472"/>
    </location>
</feature>
<organism evidence="3 4">
    <name type="scientific">Stylonychia lemnae</name>
    <name type="common">Ciliate</name>
    <dbReference type="NCBI Taxonomy" id="5949"/>
    <lineage>
        <taxon>Eukaryota</taxon>
        <taxon>Sar</taxon>
        <taxon>Alveolata</taxon>
        <taxon>Ciliophora</taxon>
        <taxon>Intramacronucleata</taxon>
        <taxon>Spirotrichea</taxon>
        <taxon>Stichotrichia</taxon>
        <taxon>Sporadotrichida</taxon>
        <taxon>Oxytrichidae</taxon>
        <taxon>Stylonychinae</taxon>
        <taxon>Stylonychia</taxon>
    </lineage>
</organism>
<feature type="region of interest" description="Disordered" evidence="2">
    <location>
        <begin position="276"/>
        <end position="311"/>
    </location>
</feature>
<keyword evidence="1" id="KW-0175">Coiled coil</keyword>
<feature type="coiled-coil region" evidence="1">
    <location>
        <begin position="490"/>
        <end position="517"/>
    </location>
</feature>